<dbReference type="EMBL" id="CP118166">
    <property type="protein sequence ID" value="WDI31462.1"/>
    <property type="molecule type" value="Genomic_DNA"/>
</dbReference>
<dbReference type="SUPFAM" id="SSF56300">
    <property type="entry name" value="Metallo-dependent phosphatases"/>
    <property type="match status" value="1"/>
</dbReference>
<evidence type="ECO:0000313" key="2">
    <source>
        <dbReference type="EMBL" id="WDI31462.1"/>
    </source>
</evidence>
<gene>
    <name evidence="2" type="ORF">PUV54_16040</name>
</gene>
<dbReference type="KEGG" id="hfl:PUV54_16040"/>
<keyword evidence="3" id="KW-1185">Reference proteome</keyword>
<dbReference type="InterPro" id="IPR029052">
    <property type="entry name" value="Metallo-depent_PP-like"/>
</dbReference>
<dbReference type="InterPro" id="IPR004843">
    <property type="entry name" value="Calcineurin-like_PHP"/>
</dbReference>
<reference evidence="2" key="1">
    <citation type="submission" date="2023-02" db="EMBL/GenBank/DDBJ databases">
        <title>Genome sequence of Hyphococcus flavus.</title>
        <authorList>
            <person name="Rong J.-C."/>
            <person name="Zhao Q."/>
            <person name="Yi M."/>
            <person name="Wu J.-Y."/>
        </authorList>
    </citation>
    <scope>NUCLEOTIDE SEQUENCE</scope>
    <source>
        <strain evidence="2">MCCC 1K03223</strain>
    </source>
</reference>
<name>A0AAE9ZE99_9PROT</name>
<dbReference type="GO" id="GO:0016787">
    <property type="term" value="F:hydrolase activity"/>
    <property type="evidence" value="ECO:0007669"/>
    <property type="project" value="InterPro"/>
</dbReference>
<organism evidence="2 3">
    <name type="scientific">Hyphococcus flavus</name>
    <dbReference type="NCBI Taxonomy" id="1866326"/>
    <lineage>
        <taxon>Bacteria</taxon>
        <taxon>Pseudomonadati</taxon>
        <taxon>Pseudomonadota</taxon>
        <taxon>Alphaproteobacteria</taxon>
        <taxon>Parvularculales</taxon>
        <taxon>Parvularculaceae</taxon>
        <taxon>Hyphococcus</taxon>
    </lineage>
</organism>
<dbReference type="InterPro" id="IPR051918">
    <property type="entry name" value="STPP_CPPED1"/>
</dbReference>
<dbReference type="Pfam" id="PF00149">
    <property type="entry name" value="Metallophos"/>
    <property type="match status" value="1"/>
</dbReference>
<evidence type="ECO:0000313" key="3">
    <source>
        <dbReference type="Proteomes" id="UP001214043"/>
    </source>
</evidence>
<dbReference type="Proteomes" id="UP001214043">
    <property type="component" value="Chromosome"/>
</dbReference>
<dbReference type="PANTHER" id="PTHR43143:SF1">
    <property type="entry name" value="SERINE_THREONINE-PROTEIN PHOSPHATASE CPPED1"/>
    <property type="match status" value="1"/>
</dbReference>
<dbReference type="PANTHER" id="PTHR43143">
    <property type="entry name" value="METALLOPHOSPHOESTERASE, CALCINEURIN SUPERFAMILY"/>
    <property type="match status" value="1"/>
</dbReference>
<proteinExistence type="predicted"/>
<dbReference type="RefSeq" id="WP_274493350.1">
    <property type="nucleotide sequence ID" value="NZ_CP118166.1"/>
</dbReference>
<feature type="domain" description="Calcineurin-like phosphoesterase" evidence="1">
    <location>
        <begin position="18"/>
        <end position="170"/>
    </location>
</feature>
<protein>
    <submittedName>
        <fullName evidence="2">Metallophosphoesterase</fullName>
    </submittedName>
</protein>
<dbReference type="Gene3D" id="3.60.21.10">
    <property type="match status" value="1"/>
</dbReference>
<sequence>MGACAQSPAPAANEPGFSFIVIGDTPYSAQDEAMLNEALPLIKSQSYTFVIHVGDYKGGGQQCLKQFDDRLEQVMNDLSPIPVFYTPGDNEWTDCDRHTDPDTGEKYSDLERLEIVRARFASGIPAGAGAFGYRRQEALKENATWAYGGVRFLTMHVTGTNNGRDWVTVDAIADAAAAANQRDAANLAWLDEGFEKAADENASAVVIAFQADPTDIADKPDDVMCDSAAESDQHPCDAFTDLRRALQHSAEAFKKPVLVIHGDTSPFTLNQDFDGEEAENLWRLNAAGDAGTNRAGVRYGLVDVAKVTISSDETSPFSAEGLLTGIQPSRK</sequence>
<evidence type="ECO:0000259" key="1">
    <source>
        <dbReference type="Pfam" id="PF00149"/>
    </source>
</evidence>
<dbReference type="AlphaFoldDB" id="A0AAE9ZE99"/>
<accession>A0AAE9ZE99</accession>